<organism evidence="3 4">
    <name type="scientific">Trichloromonas acetexigens</name>
    <dbReference type="NCBI Taxonomy" id="38815"/>
    <lineage>
        <taxon>Bacteria</taxon>
        <taxon>Pseudomonadati</taxon>
        <taxon>Thermodesulfobacteriota</taxon>
        <taxon>Desulfuromonadia</taxon>
        <taxon>Desulfuromonadales</taxon>
        <taxon>Trichloromonadaceae</taxon>
        <taxon>Trichloromonas</taxon>
    </lineage>
</organism>
<dbReference type="AlphaFoldDB" id="A0A550JGT8"/>
<dbReference type="PANTHER" id="PTHR35601:SF1">
    <property type="entry name" value="TOXIN RELE"/>
    <property type="match status" value="1"/>
</dbReference>
<dbReference type="Gene3D" id="3.30.2310.20">
    <property type="entry name" value="RelE-like"/>
    <property type="match status" value="1"/>
</dbReference>
<evidence type="ECO:0000256" key="1">
    <source>
        <dbReference type="ARBA" id="ARBA00006226"/>
    </source>
</evidence>
<name>A0A550JGT8_9BACT</name>
<accession>A0A550JGT8</accession>
<comment type="caution">
    <text evidence="3">The sequence shown here is derived from an EMBL/GenBank/DDBJ whole genome shotgun (WGS) entry which is preliminary data.</text>
</comment>
<dbReference type="RefSeq" id="WP_092057484.1">
    <property type="nucleotide sequence ID" value="NZ_FOJJ01000034.1"/>
</dbReference>
<evidence type="ECO:0000313" key="4">
    <source>
        <dbReference type="Proteomes" id="UP000317155"/>
    </source>
</evidence>
<dbReference type="PANTHER" id="PTHR35601">
    <property type="entry name" value="TOXIN RELE"/>
    <property type="match status" value="1"/>
</dbReference>
<dbReference type="Pfam" id="PF05016">
    <property type="entry name" value="ParE_toxin"/>
    <property type="match status" value="1"/>
</dbReference>
<dbReference type="OrthoDB" id="9797723at2"/>
<proteinExistence type="inferred from homology"/>
<dbReference type="SUPFAM" id="SSF143011">
    <property type="entry name" value="RelE-like"/>
    <property type="match status" value="1"/>
</dbReference>
<dbReference type="Proteomes" id="UP000317155">
    <property type="component" value="Unassembled WGS sequence"/>
</dbReference>
<keyword evidence="2" id="KW-1277">Toxin-antitoxin system</keyword>
<dbReference type="InterPro" id="IPR035093">
    <property type="entry name" value="RelE/ParE_toxin_dom_sf"/>
</dbReference>
<evidence type="ECO:0000256" key="2">
    <source>
        <dbReference type="ARBA" id="ARBA00022649"/>
    </source>
</evidence>
<dbReference type="EMBL" id="VJVV01000004">
    <property type="protein sequence ID" value="TRO82436.1"/>
    <property type="molecule type" value="Genomic_DNA"/>
</dbReference>
<reference evidence="3 4" key="1">
    <citation type="submission" date="2019-07" db="EMBL/GenBank/DDBJ databases">
        <title>Insights of Desulfuromonas acetexigens electromicrobiology.</title>
        <authorList>
            <person name="Katuri K."/>
            <person name="Sapireddy V."/>
            <person name="Shaw D.R."/>
            <person name="Saikaly P."/>
        </authorList>
    </citation>
    <scope>NUCLEOTIDE SEQUENCE [LARGE SCALE GENOMIC DNA]</scope>
    <source>
        <strain evidence="3 4">2873</strain>
    </source>
</reference>
<dbReference type="InterPro" id="IPR007712">
    <property type="entry name" value="RelE/ParE_toxin"/>
</dbReference>
<comment type="similarity">
    <text evidence="1">Belongs to the RelE toxin family.</text>
</comment>
<protein>
    <submittedName>
        <fullName evidence="3">Type II toxin-antitoxin system RelE/ParE family toxin</fullName>
    </submittedName>
</protein>
<gene>
    <name evidence="3" type="ORF">FL622_07615</name>
</gene>
<sequence length="85" mass="9751">MASYRLVFKKSVAKDLRAIPAADVARILQCVEALAENPHPVGSEKLSGQERYRVRQGNYRILYEIRDGELIVVVVKVGHRREVYR</sequence>
<evidence type="ECO:0000313" key="3">
    <source>
        <dbReference type="EMBL" id="TRO82436.1"/>
    </source>
</evidence>
<keyword evidence="4" id="KW-1185">Reference proteome</keyword>